<organism evidence="1 2">
    <name type="scientific">Phyllobacterium brassicacearum</name>
    <dbReference type="NCBI Taxonomy" id="314235"/>
    <lineage>
        <taxon>Bacteria</taxon>
        <taxon>Pseudomonadati</taxon>
        <taxon>Pseudomonadota</taxon>
        <taxon>Alphaproteobacteria</taxon>
        <taxon>Hyphomicrobiales</taxon>
        <taxon>Phyllobacteriaceae</taxon>
        <taxon>Phyllobacterium</taxon>
    </lineage>
</organism>
<gene>
    <name evidence="1" type="ORF">CU102_23745</name>
</gene>
<protein>
    <submittedName>
        <fullName evidence="1">Uncharacterized protein</fullName>
    </submittedName>
</protein>
<reference evidence="2" key="1">
    <citation type="submission" date="2017-11" db="EMBL/GenBank/DDBJ databases">
        <authorList>
            <person name="Kuznetsova I."/>
            <person name="Sazanova A."/>
            <person name="Chirak E."/>
            <person name="Safronova V."/>
            <person name="Willems A."/>
        </authorList>
    </citation>
    <scope>NUCLEOTIDE SEQUENCE [LARGE SCALE GENOMIC DNA]</scope>
    <source>
        <strain evidence="2">STM 196</strain>
    </source>
</reference>
<dbReference type="EMBL" id="PGGO01000024">
    <property type="protein sequence ID" value="PSH63429.1"/>
    <property type="molecule type" value="Genomic_DNA"/>
</dbReference>
<dbReference type="Proteomes" id="UP000241444">
    <property type="component" value="Unassembled WGS sequence"/>
</dbReference>
<evidence type="ECO:0000313" key="1">
    <source>
        <dbReference type="EMBL" id="PSH63429.1"/>
    </source>
</evidence>
<sequence length="76" mass="8535">MPESEPFAETIGRGRLQLMASIFHDIPIFVIYMPARDETRKAAKPAIHKSIQKRLCGNLSSHAFGRRLSSPLAKED</sequence>
<proteinExistence type="predicted"/>
<dbReference type="AlphaFoldDB" id="A0A2P7BAF4"/>
<evidence type="ECO:0000313" key="2">
    <source>
        <dbReference type="Proteomes" id="UP000241444"/>
    </source>
</evidence>
<comment type="caution">
    <text evidence="1">The sequence shown here is derived from an EMBL/GenBank/DDBJ whole genome shotgun (WGS) entry which is preliminary data.</text>
</comment>
<keyword evidence="2" id="KW-1185">Reference proteome</keyword>
<name>A0A2P7BAF4_9HYPH</name>
<accession>A0A2P7BAF4</accession>